<comment type="subcellular location">
    <subcellularLocation>
        <location evidence="1">Cell membrane</location>
        <topology evidence="1">Multi-pass membrane protein</topology>
    </subcellularLocation>
</comment>
<dbReference type="Proteomes" id="UP000315344">
    <property type="component" value="Unassembled WGS sequence"/>
</dbReference>
<keyword evidence="3" id="KW-1003">Cell membrane</keyword>
<evidence type="ECO:0000313" key="11">
    <source>
        <dbReference type="Proteomes" id="UP000315344"/>
    </source>
</evidence>
<feature type="transmembrane region" description="Helical" evidence="9">
    <location>
        <begin position="12"/>
        <end position="32"/>
    </location>
</feature>
<keyword evidence="4 9" id="KW-0812">Transmembrane</keyword>
<organism evidence="10 11">
    <name type="scientific">Paracoccus denitrificans</name>
    <dbReference type="NCBI Taxonomy" id="266"/>
    <lineage>
        <taxon>Bacteria</taxon>
        <taxon>Pseudomonadati</taxon>
        <taxon>Pseudomonadota</taxon>
        <taxon>Alphaproteobacteria</taxon>
        <taxon>Rhodobacterales</taxon>
        <taxon>Paracoccaceae</taxon>
        <taxon>Paracoccus</taxon>
    </lineage>
</organism>
<comment type="similarity">
    <text evidence="8">Belongs to the binding-protein-dependent transport system permease family. LivHM subfamily.</text>
</comment>
<feature type="transmembrane region" description="Helical" evidence="9">
    <location>
        <begin position="261"/>
        <end position="278"/>
    </location>
</feature>
<keyword evidence="7 9" id="KW-0472">Membrane</keyword>
<evidence type="ECO:0000256" key="1">
    <source>
        <dbReference type="ARBA" id="ARBA00004651"/>
    </source>
</evidence>
<dbReference type="CDD" id="cd06582">
    <property type="entry name" value="TM_PBP1_LivH_like"/>
    <property type="match status" value="1"/>
</dbReference>
<feature type="transmembrane region" description="Helical" evidence="9">
    <location>
        <begin position="220"/>
        <end position="249"/>
    </location>
</feature>
<keyword evidence="5" id="KW-0029">Amino-acid transport</keyword>
<feature type="transmembrane region" description="Helical" evidence="9">
    <location>
        <begin position="97"/>
        <end position="116"/>
    </location>
</feature>
<dbReference type="GO" id="GO:0022857">
    <property type="term" value="F:transmembrane transporter activity"/>
    <property type="evidence" value="ECO:0007669"/>
    <property type="project" value="InterPro"/>
</dbReference>
<evidence type="ECO:0000313" key="10">
    <source>
        <dbReference type="EMBL" id="TKW65060.1"/>
    </source>
</evidence>
<dbReference type="AlphaFoldDB" id="A0A533I4Y6"/>
<protein>
    <submittedName>
        <fullName evidence="10">Branched-chain amino acid ABC transporter permease</fullName>
    </submittedName>
</protein>
<keyword evidence="6 9" id="KW-1133">Transmembrane helix</keyword>
<dbReference type="InterPro" id="IPR052157">
    <property type="entry name" value="BCAA_transport_permease"/>
</dbReference>
<dbReference type="EMBL" id="VAFL01000016">
    <property type="protein sequence ID" value="TKW65060.1"/>
    <property type="molecule type" value="Genomic_DNA"/>
</dbReference>
<dbReference type="GO" id="GO:0006865">
    <property type="term" value="P:amino acid transport"/>
    <property type="evidence" value="ECO:0007669"/>
    <property type="project" value="UniProtKB-KW"/>
</dbReference>
<evidence type="ECO:0000256" key="2">
    <source>
        <dbReference type="ARBA" id="ARBA00022448"/>
    </source>
</evidence>
<sequence>MLTILAGIAIDGIAYGMVLFMASVGLTVTLGLMRFVNLAHGLFAMIGGYAAASLIAAAGLPYPVALILAALVAAVIALGLETVLIRRMYARPELDQVLLTIGLVFVGFALAGRLFGNSLVPVPLPDVLRGATDLGFRAIPTQRLFAIAVGLAALAAIWLLFERTRFGINLRATVDNARAASELGINTRLVYALAFGLGAALAGLGGVVGAELLPIEPSYALKYLVLFLAVVAVGGPGSVWGSFVAALILGTIETAGKYLSPEFASLALYLTMLIVLSLRPDGLFTRRTRI</sequence>
<feature type="transmembrane region" description="Helical" evidence="9">
    <location>
        <begin position="189"/>
        <end position="208"/>
    </location>
</feature>
<evidence type="ECO:0000256" key="8">
    <source>
        <dbReference type="ARBA" id="ARBA00037998"/>
    </source>
</evidence>
<dbReference type="PANTHER" id="PTHR11795:SF442">
    <property type="entry name" value="ABC TRANSPORTER ATP-BINDING PROTEIN"/>
    <property type="match status" value="1"/>
</dbReference>
<dbReference type="GO" id="GO:0005886">
    <property type="term" value="C:plasma membrane"/>
    <property type="evidence" value="ECO:0007669"/>
    <property type="project" value="UniProtKB-SubCell"/>
</dbReference>
<evidence type="ECO:0000256" key="5">
    <source>
        <dbReference type="ARBA" id="ARBA00022970"/>
    </source>
</evidence>
<name>A0A533I4Y6_PARDE</name>
<accession>A0A533I4Y6</accession>
<dbReference type="InterPro" id="IPR001851">
    <property type="entry name" value="ABC_transp_permease"/>
</dbReference>
<gene>
    <name evidence="10" type="ORF">DI616_16125</name>
</gene>
<dbReference type="PANTHER" id="PTHR11795">
    <property type="entry name" value="BRANCHED-CHAIN AMINO ACID TRANSPORT SYSTEM PERMEASE PROTEIN LIVH"/>
    <property type="match status" value="1"/>
</dbReference>
<evidence type="ECO:0000256" key="6">
    <source>
        <dbReference type="ARBA" id="ARBA00022989"/>
    </source>
</evidence>
<dbReference type="Pfam" id="PF02653">
    <property type="entry name" value="BPD_transp_2"/>
    <property type="match status" value="1"/>
</dbReference>
<evidence type="ECO:0000256" key="3">
    <source>
        <dbReference type="ARBA" id="ARBA00022475"/>
    </source>
</evidence>
<evidence type="ECO:0000256" key="7">
    <source>
        <dbReference type="ARBA" id="ARBA00023136"/>
    </source>
</evidence>
<evidence type="ECO:0000256" key="9">
    <source>
        <dbReference type="SAM" id="Phobius"/>
    </source>
</evidence>
<feature type="transmembrane region" description="Helical" evidence="9">
    <location>
        <begin position="39"/>
        <end position="58"/>
    </location>
</feature>
<proteinExistence type="inferred from homology"/>
<feature type="transmembrane region" description="Helical" evidence="9">
    <location>
        <begin position="64"/>
        <end position="85"/>
    </location>
</feature>
<reference evidence="10 11" key="1">
    <citation type="journal article" date="2017" name="Nat. Commun.">
        <title>In situ click chemistry generation of cyclooxygenase-2 inhibitors.</title>
        <authorList>
            <person name="Bhardwaj A."/>
            <person name="Kaur J."/>
            <person name="Wuest M."/>
            <person name="Wuest F."/>
        </authorList>
    </citation>
    <scope>NUCLEOTIDE SEQUENCE [LARGE SCALE GENOMIC DNA]</scope>
    <source>
        <strain evidence="10">S2_012_000_R3_94</strain>
    </source>
</reference>
<feature type="transmembrane region" description="Helical" evidence="9">
    <location>
        <begin position="144"/>
        <end position="161"/>
    </location>
</feature>
<keyword evidence="2" id="KW-0813">Transport</keyword>
<evidence type="ECO:0000256" key="4">
    <source>
        <dbReference type="ARBA" id="ARBA00022692"/>
    </source>
</evidence>
<comment type="caution">
    <text evidence="10">The sequence shown here is derived from an EMBL/GenBank/DDBJ whole genome shotgun (WGS) entry which is preliminary data.</text>
</comment>